<evidence type="ECO:0000256" key="2">
    <source>
        <dbReference type="ARBA" id="ARBA00005512"/>
    </source>
</evidence>
<accession>A0ABU5HAI3</accession>
<evidence type="ECO:0000259" key="11">
    <source>
        <dbReference type="Pfam" id="PF25179"/>
    </source>
</evidence>
<protein>
    <recommendedName>
        <fullName evidence="8">Lipase maturation factor 2</fullName>
    </recommendedName>
</protein>
<keyword evidence="5 9" id="KW-1133">Transmembrane helix</keyword>
<keyword evidence="6 9" id="KW-0472">Membrane</keyword>
<feature type="transmembrane region" description="Helical" evidence="9">
    <location>
        <begin position="100"/>
        <end position="120"/>
    </location>
</feature>
<dbReference type="EMBL" id="JAXIVS010000011">
    <property type="protein sequence ID" value="MDY7230492.1"/>
    <property type="molecule type" value="Genomic_DNA"/>
</dbReference>
<dbReference type="Proteomes" id="UP001291309">
    <property type="component" value="Unassembled WGS sequence"/>
</dbReference>
<evidence type="ECO:0000256" key="3">
    <source>
        <dbReference type="ARBA" id="ARBA00022692"/>
    </source>
</evidence>
<evidence type="ECO:0000256" key="6">
    <source>
        <dbReference type="ARBA" id="ARBA00023136"/>
    </source>
</evidence>
<name>A0ABU5HAI3_9BACT</name>
<feature type="domain" description="Lipase maturation factor 1/2 C-terminal" evidence="11">
    <location>
        <begin position="347"/>
        <end position="481"/>
    </location>
</feature>
<dbReference type="InterPro" id="IPR009613">
    <property type="entry name" value="LMF"/>
</dbReference>
<evidence type="ECO:0000256" key="8">
    <source>
        <dbReference type="ARBA" id="ARBA00040643"/>
    </source>
</evidence>
<keyword evidence="13" id="KW-1185">Reference proteome</keyword>
<dbReference type="InterPro" id="IPR057433">
    <property type="entry name" value="LMF1/2_C"/>
</dbReference>
<dbReference type="PANTHER" id="PTHR14463:SF5">
    <property type="entry name" value="LIPASE MATURATION FACTOR 2"/>
    <property type="match status" value="1"/>
</dbReference>
<evidence type="ECO:0000256" key="4">
    <source>
        <dbReference type="ARBA" id="ARBA00022824"/>
    </source>
</evidence>
<keyword evidence="4" id="KW-0256">Endoplasmic reticulum</keyword>
<evidence type="ECO:0000256" key="5">
    <source>
        <dbReference type="ARBA" id="ARBA00022989"/>
    </source>
</evidence>
<dbReference type="PANTHER" id="PTHR14463">
    <property type="entry name" value="LIPASE MATURATION FACTOR"/>
    <property type="match status" value="1"/>
</dbReference>
<feature type="transmembrane region" description="Helical" evidence="9">
    <location>
        <begin position="12"/>
        <end position="30"/>
    </location>
</feature>
<feature type="domain" description="Lipase maturation factor 1/2 N-terminal" evidence="10">
    <location>
        <begin position="121"/>
        <end position="279"/>
    </location>
</feature>
<comment type="subcellular location">
    <subcellularLocation>
        <location evidence="1">Endoplasmic reticulum membrane</location>
        <topology evidence="1">Multi-pass membrane protein</topology>
    </subcellularLocation>
</comment>
<reference evidence="12 13" key="1">
    <citation type="submission" date="2023-12" db="EMBL/GenBank/DDBJ databases">
        <title>the genome sequence of Hyalangium sp. s54d21.</title>
        <authorList>
            <person name="Zhang X."/>
        </authorList>
    </citation>
    <scope>NUCLEOTIDE SEQUENCE [LARGE SCALE GENOMIC DNA]</scope>
    <source>
        <strain evidence="13">s54d21</strain>
    </source>
</reference>
<evidence type="ECO:0000256" key="9">
    <source>
        <dbReference type="SAM" id="Phobius"/>
    </source>
</evidence>
<keyword evidence="3 9" id="KW-0812">Transmembrane</keyword>
<evidence type="ECO:0000313" key="13">
    <source>
        <dbReference type="Proteomes" id="UP001291309"/>
    </source>
</evidence>
<dbReference type="RefSeq" id="WP_321549214.1">
    <property type="nucleotide sequence ID" value="NZ_JAXIVS010000011.1"/>
</dbReference>
<dbReference type="InterPro" id="IPR057434">
    <property type="entry name" value="LMF1/2_N"/>
</dbReference>
<feature type="transmembrane region" description="Helical" evidence="9">
    <location>
        <begin position="212"/>
        <end position="233"/>
    </location>
</feature>
<dbReference type="Pfam" id="PF06762">
    <property type="entry name" value="LMF1"/>
    <property type="match status" value="1"/>
</dbReference>
<evidence type="ECO:0000259" key="10">
    <source>
        <dbReference type="Pfam" id="PF06762"/>
    </source>
</evidence>
<keyword evidence="7" id="KW-0325">Glycoprotein</keyword>
<comment type="caution">
    <text evidence="12">The sequence shown here is derived from an EMBL/GenBank/DDBJ whole genome shotgun (WGS) entry which is preliminary data.</text>
</comment>
<evidence type="ECO:0000256" key="7">
    <source>
        <dbReference type="ARBA" id="ARBA00023180"/>
    </source>
</evidence>
<evidence type="ECO:0000256" key="1">
    <source>
        <dbReference type="ARBA" id="ARBA00004477"/>
    </source>
</evidence>
<comment type="similarity">
    <text evidence="2">Belongs to the lipase maturation factor family.</text>
</comment>
<sequence length="499" mass="55254">MGERRSLARVRWVYLRGLGLVFCLAFASLLPQLSGLLGPEGLEPAAGWLEWGRVELGAERFLRVPTLLWLFGASSLALQGVCVAGLVCGGLLVANVAPRWALVGAWACYLSLTSLGGSFLSFQWDVLLLEVALVSLPLAPGHLRPPGSVEEPRRGAMLLVRLLLARLMFMSGVVKLVSGDATWRNLTALEFHYWTQPLPNAFAYFVHQLPAALQRASVAGMLAIELGAPLFLFAPRPFRLAAGAALALLQVGILATGNYGFFNLLSLVLCLSALDDGVLARWRVFQRLTTVPAPPPRHPRARAVAFVGFAAVYALLGLSLDVERGAKVTPPAPVSWTLDQIAGLRSVNTYGLFAVMTTERREILIEGSDDGQTWREYLLKWRPGSVDEMPRFVAPHQPRLDWQMWFAALSVCENNPWLLRLQQKLLEGAPGVRGFFREGSFPASPPRYVRTRLFDYHFTDFAQWRATGDWWTRRELGLYCPPLTLSQGRLMRADRPAGR</sequence>
<organism evidence="12 13">
    <name type="scientific">Hyalangium rubrum</name>
    <dbReference type="NCBI Taxonomy" id="3103134"/>
    <lineage>
        <taxon>Bacteria</taxon>
        <taxon>Pseudomonadati</taxon>
        <taxon>Myxococcota</taxon>
        <taxon>Myxococcia</taxon>
        <taxon>Myxococcales</taxon>
        <taxon>Cystobacterineae</taxon>
        <taxon>Archangiaceae</taxon>
        <taxon>Hyalangium</taxon>
    </lineage>
</organism>
<feature type="transmembrane region" description="Helical" evidence="9">
    <location>
        <begin position="240"/>
        <end position="258"/>
    </location>
</feature>
<feature type="transmembrane region" description="Helical" evidence="9">
    <location>
        <begin position="303"/>
        <end position="320"/>
    </location>
</feature>
<feature type="transmembrane region" description="Helical" evidence="9">
    <location>
        <begin position="67"/>
        <end position="93"/>
    </location>
</feature>
<gene>
    <name evidence="12" type="ORF">SYV04_29120</name>
</gene>
<dbReference type="Pfam" id="PF25179">
    <property type="entry name" value="LMF1_C"/>
    <property type="match status" value="1"/>
</dbReference>
<evidence type="ECO:0000313" key="12">
    <source>
        <dbReference type="EMBL" id="MDY7230492.1"/>
    </source>
</evidence>
<proteinExistence type="inferred from homology"/>